<dbReference type="NCBIfam" id="TIGR01786">
    <property type="entry name" value="TonB-hemlactrns"/>
    <property type="match status" value="1"/>
</dbReference>
<name>A0A511QGI1_9VIBR</name>
<keyword evidence="8 11" id="KW-0472">Membrane</keyword>
<evidence type="ECO:0000259" key="16">
    <source>
        <dbReference type="Pfam" id="PF07715"/>
    </source>
</evidence>
<keyword evidence="3 11" id="KW-0813">Transport</keyword>
<dbReference type="PANTHER" id="PTHR30069:SF29">
    <property type="entry name" value="HEMOGLOBIN AND HEMOGLOBIN-HAPTOGLOBIN-BINDING PROTEIN 1-RELATED"/>
    <property type="match status" value="1"/>
</dbReference>
<evidence type="ECO:0000256" key="14">
    <source>
        <dbReference type="SAM" id="SignalP"/>
    </source>
</evidence>
<dbReference type="Pfam" id="PF00593">
    <property type="entry name" value="TonB_dep_Rec_b-barrel"/>
    <property type="match status" value="1"/>
</dbReference>
<dbReference type="Gene3D" id="2.40.170.20">
    <property type="entry name" value="TonB-dependent receptor, beta-barrel domain"/>
    <property type="match status" value="1"/>
</dbReference>
<evidence type="ECO:0000256" key="7">
    <source>
        <dbReference type="ARBA" id="ARBA00023077"/>
    </source>
</evidence>
<proteinExistence type="inferred from homology"/>
<feature type="short sequence motif" description="TonB C-terminal box" evidence="12">
    <location>
        <begin position="700"/>
        <end position="717"/>
    </location>
</feature>
<dbReference type="GO" id="GO:0009279">
    <property type="term" value="C:cell outer membrane"/>
    <property type="evidence" value="ECO:0007669"/>
    <property type="project" value="UniProtKB-SubCell"/>
</dbReference>
<dbReference type="CDD" id="cd01347">
    <property type="entry name" value="ligand_gated_channel"/>
    <property type="match status" value="1"/>
</dbReference>
<dbReference type="NCBIfam" id="TIGR01785">
    <property type="entry name" value="TonB-hemin"/>
    <property type="match status" value="1"/>
</dbReference>
<feature type="signal peptide" evidence="14">
    <location>
        <begin position="1"/>
        <end position="21"/>
    </location>
</feature>
<comment type="similarity">
    <text evidence="2">Belongs to the TonB-dependent receptor family. Hemoglobin/haptoglobin binding protein subfamily.</text>
</comment>
<evidence type="ECO:0000256" key="12">
    <source>
        <dbReference type="PROSITE-ProRule" id="PRU10144"/>
    </source>
</evidence>
<keyword evidence="6 14" id="KW-0732">Signal</keyword>
<evidence type="ECO:0000256" key="6">
    <source>
        <dbReference type="ARBA" id="ARBA00022729"/>
    </source>
</evidence>
<evidence type="ECO:0000256" key="9">
    <source>
        <dbReference type="ARBA" id="ARBA00023170"/>
    </source>
</evidence>
<comment type="subcellular location">
    <subcellularLocation>
        <location evidence="1 11">Cell outer membrane</location>
        <topology evidence="1 11">Multi-pass membrane protein</topology>
    </subcellularLocation>
</comment>
<evidence type="ECO:0000256" key="10">
    <source>
        <dbReference type="ARBA" id="ARBA00023237"/>
    </source>
</evidence>
<evidence type="ECO:0000313" key="17">
    <source>
        <dbReference type="EMBL" id="GEM76415.1"/>
    </source>
</evidence>
<accession>A0A511QGI1</accession>
<dbReference type="PROSITE" id="PS01156">
    <property type="entry name" value="TONB_DEPENDENT_REC_2"/>
    <property type="match status" value="1"/>
</dbReference>
<evidence type="ECO:0000256" key="8">
    <source>
        <dbReference type="ARBA" id="ARBA00023136"/>
    </source>
</evidence>
<keyword evidence="10 11" id="KW-0998">Cell outer membrane</keyword>
<dbReference type="PROSITE" id="PS52016">
    <property type="entry name" value="TONB_DEPENDENT_REC_3"/>
    <property type="match status" value="1"/>
</dbReference>
<keyword evidence="7 13" id="KW-0798">TonB box</keyword>
<dbReference type="Gene3D" id="2.170.130.10">
    <property type="entry name" value="TonB-dependent receptor, plug domain"/>
    <property type="match status" value="1"/>
</dbReference>
<keyword evidence="18" id="KW-1185">Reference proteome</keyword>
<dbReference type="GO" id="GO:0044718">
    <property type="term" value="P:siderophore transmembrane transport"/>
    <property type="evidence" value="ECO:0007669"/>
    <property type="project" value="TreeGrafter"/>
</dbReference>
<evidence type="ECO:0000256" key="1">
    <source>
        <dbReference type="ARBA" id="ARBA00004571"/>
    </source>
</evidence>
<organism evidence="17 18">
    <name type="scientific">Vibrio sagamiensis NBRC 104589</name>
    <dbReference type="NCBI Taxonomy" id="1219064"/>
    <lineage>
        <taxon>Bacteria</taxon>
        <taxon>Pseudomonadati</taxon>
        <taxon>Pseudomonadota</taxon>
        <taxon>Gammaproteobacteria</taxon>
        <taxon>Vibrionales</taxon>
        <taxon>Vibrionaceae</taxon>
        <taxon>Vibrio</taxon>
    </lineage>
</organism>
<feature type="domain" description="TonB-dependent receptor-like beta-barrel" evidence="15">
    <location>
        <begin position="278"/>
        <end position="681"/>
    </location>
</feature>
<dbReference type="InterPro" id="IPR039426">
    <property type="entry name" value="TonB-dep_rcpt-like"/>
</dbReference>
<sequence length="717" mass="80372">MFKRSLLSTSILFTFCHAVNAQETFSLQEDSDRKEYSQFDEVLVSATRNSQNLESVAASVSVITAKEIDANMVEDIRELFKDTPGVTVNTTQRQGVQSINIRGIEGKRIKILVDGASQPGAFDGGPYSFINSSAVSIDPDMLKSVEVVKGAASSLHGSDAIGGVVAFDTKDPADFLDENRAMGGQVKLGYSSADKSFNEHVALANRFGKVESLVAFTRRDGEKLQNFAKYPYVNNSVKSQDYSKNDLLVKIQSQLNDQHQISLLGEMISNQSNSDLASMNSDIDKSNDKSKQNRLGIKHLWYADSKVADSITTRANWINKKEHAITHRFQPENEWYYDNNQKKDYHYSEKRFEIETQIDKEIHNHYLNYGLSYKHSKISNTNKEYNSAANKDDILYVYSPNATESSIGVFIQDEITLLNDKLTLTPGVRYDRFTTDPDKVDGESFKQFDDSAFTGRLGVTYQLSQTGIIFGQISQGFRAPSFDELYYTYDNPRHGYINKPNPNLKSEKSISYEVGYRHINAFSVSEVSLYYSDYDDFIAQVATMNHGLNEYTNENLAEATIKGIELSNKLDLHALANAPEGLSTRIAAEYTQGEDGQGRPLNSVNPWNAVAEVNYDSPNKAWGTSLKVRYVAPKSDSDINYDKNNGGTENQVAIPSATVADLTAYYKPIDDVTIRAGVMNLTDEKYYMWNDVRGKSALTSDLTQAERNYSLSVKYEF</sequence>
<dbReference type="InterPro" id="IPR010949">
    <property type="entry name" value="TonB_Hb/transfer/lactofer_rcpt"/>
</dbReference>
<dbReference type="InterPro" id="IPR036942">
    <property type="entry name" value="Beta-barrel_TonB_sf"/>
</dbReference>
<feature type="chain" id="PRO_5022173124" evidence="14">
    <location>
        <begin position="22"/>
        <end position="717"/>
    </location>
</feature>
<evidence type="ECO:0000256" key="3">
    <source>
        <dbReference type="ARBA" id="ARBA00022448"/>
    </source>
</evidence>
<dbReference type="InterPro" id="IPR011276">
    <property type="entry name" value="TonB_haem/Hb_rcpt"/>
</dbReference>
<keyword evidence="9 17" id="KW-0675">Receptor</keyword>
<evidence type="ECO:0000256" key="5">
    <source>
        <dbReference type="ARBA" id="ARBA00022692"/>
    </source>
</evidence>
<feature type="domain" description="TonB-dependent receptor plug" evidence="16">
    <location>
        <begin position="53"/>
        <end position="164"/>
    </location>
</feature>
<dbReference type="InterPro" id="IPR000531">
    <property type="entry name" value="Beta-barrel_TonB"/>
</dbReference>
<dbReference type="AlphaFoldDB" id="A0A511QGI1"/>
<evidence type="ECO:0000259" key="15">
    <source>
        <dbReference type="Pfam" id="PF00593"/>
    </source>
</evidence>
<dbReference type="GO" id="GO:0015344">
    <property type="term" value="F:siderophore uptake transmembrane transporter activity"/>
    <property type="evidence" value="ECO:0007669"/>
    <property type="project" value="TreeGrafter"/>
</dbReference>
<keyword evidence="5 11" id="KW-0812">Transmembrane</keyword>
<dbReference type="OrthoDB" id="9764669at2"/>
<evidence type="ECO:0000256" key="4">
    <source>
        <dbReference type="ARBA" id="ARBA00022452"/>
    </source>
</evidence>
<dbReference type="RefSeq" id="WP_039983159.1">
    <property type="nucleotide sequence ID" value="NZ_BAOJ01000169.1"/>
</dbReference>
<dbReference type="InterPro" id="IPR012910">
    <property type="entry name" value="Plug_dom"/>
</dbReference>
<dbReference type="PANTHER" id="PTHR30069">
    <property type="entry name" value="TONB-DEPENDENT OUTER MEMBRANE RECEPTOR"/>
    <property type="match status" value="1"/>
</dbReference>
<evidence type="ECO:0000256" key="11">
    <source>
        <dbReference type="PROSITE-ProRule" id="PRU01360"/>
    </source>
</evidence>
<protein>
    <submittedName>
        <fullName evidence="17">TonB-dependent receptor</fullName>
    </submittedName>
</protein>
<dbReference type="Proteomes" id="UP000321922">
    <property type="component" value="Unassembled WGS sequence"/>
</dbReference>
<evidence type="ECO:0000256" key="2">
    <source>
        <dbReference type="ARBA" id="ARBA00008143"/>
    </source>
</evidence>
<dbReference type="SUPFAM" id="SSF56935">
    <property type="entry name" value="Porins"/>
    <property type="match status" value="1"/>
</dbReference>
<keyword evidence="4 11" id="KW-1134">Transmembrane beta strand</keyword>
<dbReference type="InterPro" id="IPR037066">
    <property type="entry name" value="Plug_dom_sf"/>
</dbReference>
<gene>
    <name evidence="17" type="ORF">VSA01S_25270</name>
</gene>
<evidence type="ECO:0000256" key="13">
    <source>
        <dbReference type="RuleBase" id="RU003357"/>
    </source>
</evidence>
<evidence type="ECO:0000313" key="18">
    <source>
        <dbReference type="Proteomes" id="UP000321922"/>
    </source>
</evidence>
<reference evidence="17 18" key="1">
    <citation type="submission" date="2019-07" db="EMBL/GenBank/DDBJ databases">
        <title>Whole genome shotgun sequence of Vibrio sagamiensis NBRC 104589.</title>
        <authorList>
            <person name="Hosoyama A."/>
            <person name="Uohara A."/>
            <person name="Ohji S."/>
            <person name="Ichikawa N."/>
        </authorList>
    </citation>
    <scope>NUCLEOTIDE SEQUENCE [LARGE SCALE GENOMIC DNA]</scope>
    <source>
        <strain evidence="17 18">NBRC 104589</strain>
    </source>
</reference>
<dbReference type="GO" id="GO:0015232">
    <property type="term" value="F:heme transmembrane transporter activity"/>
    <property type="evidence" value="ECO:0007669"/>
    <property type="project" value="InterPro"/>
</dbReference>
<comment type="caution">
    <text evidence="17">The sequence shown here is derived from an EMBL/GenBank/DDBJ whole genome shotgun (WGS) entry which is preliminary data.</text>
</comment>
<dbReference type="Pfam" id="PF07715">
    <property type="entry name" value="Plug"/>
    <property type="match status" value="1"/>
</dbReference>
<dbReference type="EMBL" id="BJXJ01000024">
    <property type="protein sequence ID" value="GEM76415.1"/>
    <property type="molecule type" value="Genomic_DNA"/>
</dbReference>
<dbReference type="InterPro" id="IPR010917">
    <property type="entry name" value="TonB_rcpt_CS"/>
</dbReference>